<accession>M7NT95</accession>
<keyword evidence="5" id="KW-1185">Reference proteome</keyword>
<evidence type="ECO:0000313" key="4">
    <source>
        <dbReference type="EMBL" id="EMR10291.1"/>
    </source>
</evidence>
<dbReference type="Gene3D" id="3.40.50.790">
    <property type="match status" value="1"/>
</dbReference>
<evidence type="ECO:0000256" key="2">
    <source>
        <dbReference type="ARBA" id="ARBA00022980"/>
    </source>
</evidence>
<dbReference type="VEuPathDB" id="FungiDB:PNEG_01552"/>
<evidence type="ECO:0000256" key="3">
    <source>
        <dbReference type="ARBA" id="ARBA00023274"/>
    </source>
</evidence>
<dbReference type="GeneID" id="19895247"/>
<dbReference type="Proteomes" id="UP000011958">
    <property type="component" value="Unassembled WGS sequence"/>
</dbReference>
<dbReference type="OrthoDB" id="1747252at2759"/>
<dbReference type="GO" id="GO:0006412">
    <property type="term" value="P:translation"/>
    <property type="evidence" value="ECO:0007669"/>
    <property type="project" value="InterPro"/>
</dbReference>
<dbReference type="EMBL" id="AFWA02000004">
    <property type="protein sequence ID" value="EMR10291.1"/>
    <property type="molecule type" value="Genomic_DNA"/>
</dbReference>
<keyword evidence="3" id="KW-0687">Ribonucleoprotein</keyword>
<proteinExistence type="inferred from homology"/>
<dbReference type="RefSeq" id="XP_007873501.1">
    <property type="nucleotide sequence ID" value="XM_007875310.1"/>
</dbReference>
<name>M7NT95_PNEMU</name>
<dbReference type="GO" id="GO:0005762">
    <property type="term" value="C:mitochondrial large ribosomal subunit"/>
    <property type="evidence" value="ECO:0007669"/>
    <property type="project" value="TreeGrafter"/>
</dbReference>
<comment type="caution">
    <text evidence="4">The sequence shown here is derived from an EMBL/GenBank/DDBJ whole genome shotgun (WGS) entry which is preliminary data.</text>
</comment>
<reference evidence="5" key="1">
    <citation type="journal article" date="2016" name="Nat. Commun.">
        <title>Genome analysis of three Pneumocystis species reveals adaptation mechanisms to life exclusively in mammalian hosts.</title>
        <authorList>
            <person name="Ma L."/>
            <person name="Chen Z."/>
            <person name="Huang D.W."/>
            <person name="Kutty G."/>
            <person name="Ishihara M."/>
            <person name="Wang H."/>
            <person name="Abouelleil A."/>
            <person name="Bishop L."/>
            <person name="Davey E."/>
            <person name="Deng R."/>
            <person name="Deng X."/>
            <person name="Fan L."/>
            <person name="Fantoni G."/>
            <person name="Fitzgerald M."/>
            <person name="Gogineni E."/>
            <person name="Goldberg J.M."/>
            <person name="Handley G."/>
            <person name="Hu X."/>
            <person name="Huber C."/>
            <person name="Jiao X."/>
            <person name="Jones K."/>
            <person name="Levin J.Z."/>
            <person name="Liu Y."/>
            <person name="Macdonald P."/>
            <person name="Melnikov A."/>
            <person name="Raley C."/>
            <person name="Sassi M."/>
            <person name="Sherman B.T."/>
            <person name="Song X."/>
            <person name="Sykes S."/>
            <person name="Tran B."/>
            <person name="Walsh L."/>
            <person name="Xia Y."/>
            <person name="Yang J."/>
            <person name="Young S."/>
            <person name="Zeng Q."/>
            <person name="Zheng X."/>
            <person name="Stephens R."/>
            <person name="Nusbaum C."/>
            <person name="Birren B.W."/>
            <person name="Azadi P."/>
            <person name="Lempicki R.A."/>
            <person name="Cuomo C.A."/>
            <person name="Kovacs J.A."/>
        </authorList>
    </citation>
    <scope>NUCLEOTIDE SEQUENCE [LARGE SCALE GENOMIC DNA]</scope>
    <source>
        <strain evidence="5">B123</strain>
    </source>
</reference>
<dbReference type="GO" id="GO:0003723">
    <property type="term" value="F:RNA binding"/>
    <property type="evidence" value="ECO:0007669"/>
    <property type="project" value="InterPro"/>
</dbReference>
<dbReference type="Pfam" id="PF00687">
    <property type="entry name" value="Ribosomal_L1"/>
    <property type="match status" value="1"/>
</dbReference>
<evidence type="ECO:0000256" key="1">
    <source>
        <dbReference type="ARBA" id="ARBA00010531"/>
    </source>
</evidence>
<dbReference type="OMA" id="EFRVDKH"/>
<dbReference type="AlphaFoldDB" id="M7NT95"/>
<dbReference type="PANTHER" id="PTHR36427:SF3">
    <property type="entry name" value="LARGE RIBOSOMAL SUBUNIT PROTEIN UL1M"/>
    <property type="match status" value="1"/>
</dbReference>
<dbReference type="eggNOG" id="KOG1569">
    <property type="taxonomic scope" value="Eukaryota"/>
</dbReference>
<gene>
    <name evidence="4" type="ORF">PNEG_01552</name>
</gene>
<dbReference type="HOGENOM" id="CLU_062853_1_0_1"/>
<dbReference type="InterPro" id="IPR028364">
    <property type="entry name" value="Ribosomal_uL1/biogenesis"/>
</dbReference>
<evidence type="ECO:0000313" key="5">
    <source>
        <dbReference type="Proteomes" id="UP000011958"/>
    </source>
</evidence>
<dbReference type="GO" id="GO:0003735">
    <property type="term" value="F:structural constituent of ribosome"/>
    <property type="evidence" value="ECO:0007669"/>
    <property type="project" value="InterPro"/>
</dbReference>
<dbReference type="InterPro" id="IPR016095">
    <property type="entry name" value="Ribosomal_uL1_3-a/b-sand"/>
</dbReference>
<dbReference type="PIRSF" id="PIRSF002155">
    <property type="entry name" value="Ribosomal_L1"/>
    <property type="match status" value="1"/>
</dbReference>
<dbReference type="SUPFAM" id="SSF56808">
    <property type="entry name" value="Ribosomal protein L1"/>
    <property type="match status" value="1"/>
</dbReference>
<dbReference type="Gene3D" id="3.30.190.20">
    <property type="match status" value="1"/>
</dbReference>
<keyword evidence="2" id="KW-0689">Ribosomal protein</keyword>
<dbReference type="InterPro" id="IPR002143">
    <property type="entry name" value="Ribosomal_uL1"/>
</dbReference>
<dbReference type="PANTHER" id="PTHR36427">
    <property type="entry name" value="54S RIBOSOMAL PROTEIN L1, MITOCHONDRIAL"/>
    <property type="match status" value="1"/>
</dbReference>
<comment type="similarity">
    <text evidence="1">Belongs to the universal ribosomal protein uL1 family.</text>
</comment>
<sequence length="214" mass="23947">MSNVLSFPLALRYLRASEVGWPHKSSTIEVHLRLFRKKRTSPLKGQLELPFPIRRQLRICVIAEGDHAQEAIDSGAIIAGSDDVIKNILEGHINFDTCLAHKDSSYLLEKVSGVPGSKRWMPNVKNGTICSEIGKAVKMKMNCIHFQEKDGVIRVPIGKAHFTDSEIRSNLLLFLEHIKVIRKKDTMKKKSPIAEIVLSSSHGMGIVLDPYSIL</sequence>
<dbReference type="InterPro" id="IPR023674">
    <property type="entry name" value="Ribosomal_uL1-like"/>
</dbReference>
<protein>
    <recommendedName>
        <fullName evidence="6">Ribosomal protein L1</fullName>
    </recommendedName>
</protein>
<dbReference type="STRING" id="1069680.M7NT95"/>
<organism evidence="4 5">
    <name type="scientific">Pneumocystis murina (strain B123)</name>
    <name type="common">Mouse pneumocystis pneumonia agent</name>
    <name type="synonym">Pneumocystis carinii f. sp. muris</name>
    <dbReference type="NCBI Taxonomy" id="1069680"/>
    <lineage>
        <taxon>Eukaryota</taxon>
        <taxon>Fungi</taxon>
        <taxon>Dikarya</taxon>
        <taxon>Ascomycota</taxon>
        <taxon>Taphrinomycotina</taxon>
        <taxon>Pneumocystomycetes</taxon>
        <taxon>Pneumocystaceae</taxon>
        <taxon>Pneumocystis</taxon>
    </lineage>
</organism>
<evidence type="ECO:0008006" key="6">
    <source>
        <dbReference type="Google" id="ProtNLM"/>
    </source>
</evidence>